<evidence type="ECO:0000313" key="1">
    <source>
        <dbReference type="EMBL" id="JAE28946.1"/>
    </source>
</evidence>
<sequence>MEGLLRLLEAMPEHGENEAQRDGFHEIQVLLWAHMLSRRRRTRLGARLPLNLRSDSLALGDAVAPSPAAGLRRTPTGRPQHGMHVWSLSALGSESYLWHAV</sequence>
<organism evidence="1">
    <name type="scientific">Arundo donax</name>
    <name type="common">Giant reed</name>
    <name type="synonym">Donax arundinaceus</name>
    <dbReference type="NCBI Taxonomy" id="35708"/>
    <lineage>
        <taxon>Eukaryota</taxon>
        <taxon>Viridiplantae</taxon>
        <taxon>Streptophyta</taxon>
        <taxon>Embryophyta</taxon>
        <taxon>Tracheophyta</taxon>
        <taxon>Spermatophyta</taxon>
        <taxon>Magnoliopsida</taxon>
        <taxon>Liliopsida</taxon>
        <taxon>Poales</taxon>
        <taxon>Poaceae</taxon>
        <taxon>PACMAD clade</taxon>
        <taxon>Arundinoideae</taxon>
        <taxon>Arundineae</taxon>
        <taxon>Arundo</taxon>
    </lineage>
</organism>
<dbReference type="AlphaFoldDB" id="A0A0A9H287"/>
<protein>
    <submittedName>
        <fullName evidence="1">Uncharacterized protein</fullName>
    </submittedName>
</protein>
<name>A0A0A9H287_ARUDO</name>
<reference evidence="1" key="2">
    <citation type="journal article" date="2015" name="Data Brief">
        <title>Shoot transcriptome of the giant reed, Arundo donax.</title>
        <authorList>
            <person name="Barrero R.A."/>
            <person name="Guerrero F.D."/>
            <person name="Moolhuijzen P."/>
            <person name="Goolsby J.A."/>
            <person name="Tidwell J."/>
            <person name="Bellgard S.E."/>
            <person name="Bellgard M.I."/>
        </authorList>
    </citation>
    <scope>NUCLEOTIDE SEQUENCE</scope>
    <source>
        <tissue evidence="1">Shoot tissue taken approximately 20 cm above the soil surface</tissue>
    </source>
</reference>
<proteinExistence type="predicted"/>
<reference evidence="1" key="1">
    <citation type="submission" date="2014-09" db="EMBL/GenBank/DDBJ databases">
        <authorList>
            <person name="Magalhaes I.L.F."/>
            <person name="Oliveira U."/>
            <person name="Santos F.R."/>
            <person name="Vidigal T.H.D.A."/>
            <person name="Brescovit A.D."/>
            <person name="Santos A.J."/>
        </authorList>
    </citation>
    <scope>NUCLEOTIDE SEQUENCE</scope>
    <source>
        <tissue evidence="1">Shoot tissue taken approximately 20 cm above the soil surface</tissue>
    </source>
</reference>
<dbReference type="EMBL" id="GBRH01168950">
    <property type="protein sequence ID" value="JAE28946.1"/>
    <property type="molecule type" value="Transcribed_RNA"/>
</dbReference>
<accession>A0A0A9H287</accession>